<reference evidence="1 2" key="1">
    <citation type="submission" date="2014-02" db="EMBL/GenBank/DDBJ databases">
        <title>The genome sequence of Colletotrichum salicis CBS 607.94.</title>
        <authorList>
            <person name="Baroncelli R."/>
            <person name="Thon M.R."/>
        </authorList>
    </citation>
    <scope>NUCLEOTIDE SEQUENCE [LARGE SCALE GENOMIC DNA]</scope>
    <source>
        <strain evidence="1 2">CBS 607.94</strain>
    </source>
</reference>
<proteinExistence type="predicted"/>
<evidence type="ECO:0000313" key="1">
    <source>
        <dbReference type="EMBL" id="KXH54150.1"/>
    </source>
</evidence>
<gene>
    <name evidence="1" type="ORF">CSAL01_08942</name>
</gene>
<evidence type="ECO:0008006" key="3">
    <source>
        <dbReference type="Google" id="ProtNLM"/>
    </source>
</evidence>
<sequence length="316" mass="35143">MTIEEQPQQFNNTRKADFKSIYNQSDPRAYFEALTPLQYQIPQLALPFVNRILQHISSSAPSASPCRIISTNDGAVTTANKVKVLDVGSSYGINAALLRHDIDMDGLAAHYASTPKLSSREQIEADERFFTRRRSRRGQGSENKVEVIGLDVAPEAISYSLQTGLHAAGFTDNLEIHDPSPDLRNALRDVKLVVCTGGVGYVGASTFSRIAAAARASPSSPSELWMVTFVLRVFSFDEVAEGLRTEFGLVTEKVEGRVFRQRRFSSREEQRAAVEDVRRKGLDERGLEGDEWFWAECWVTRPGSWRGEVGELAEGL</sequence>
<dbReference type="AlphaFoldDB" id="A0A135U171"/>
<evidence type="ECO:0000313" key="2">
    <source>
        <dbReference type="Proteomes" id="UP000070121"/>
    </source>
</evidence>
<keyword evidence="2" id="KW-1185">Reference proteome</keyword>
<dbReference type="EMBL" id="JFFI01001785">
    <property type="protein sequence ID" value="KXH54150.1"/>
    <property type="molecule type" value="Genomic_DNA"/>
</dbReference>
<accession>A0A135U171</accession>
<name>A0A135U171_9PEZI</name>
<protein>
    <recommendedName>
        <fullName evidence="3">Methyltransferase type 12</fullName>
    </recommendedName>
</protein>
<dbReference type="Proteomes" id="UP000070121">
    <property type="component" value="Unassembled WGS sequence"/>
</dbReference>
<dbReference type="OrthoDB" id="5088865at2759"/>
<organism evidence="1 2">
    <name type="scientific">Colletotrichum salicis</name>
    <dbReference type="NCBI Taxonomy" id="1209931"/>
    <lineage>
        <taxon>Eukaryota</taxon>
        <taxon>Fungi</taxon>
        <taxon>Dikarya</taxon>
        <taxon>Ascomycota</taxon>
        <taxon>Pezizomycotina</taxon>
        <taxon>Sordariomycetes</taxon>
        <taxon>Hypocreomycetidae</taxon>
        <taxon>Glomerellales</taxon>
        <taxon>Glomerellaceae</taxon>
        <taxon>Colletotrichum</taxon>
        <taxon>Colletotrichum acutatum species complex</taxon>
    </lineage>
</organism>
<comment type="caution">
    <text evidence="1">The sequence shown here is derived from an EMBL/GenBank/DDBJ whole genome shotgun (WGS) entry which is preliminary data.</text>
</comment>